<gene>
    <name evidence="6" type="ORF">ADH67_11785</name>
</gene>
<evidence type="ECO:0000256" key="4">
    <source>
        <dbReference type="ARBA" id="ARBA00023163"/>
    </source>
</evidence>
<dbReference type="InterPro" id="IPR058163">
    <property type="entry name" value="LysR-type_TF_proteobact-type"/>
</dbReference>
<dbReference type="GO" id="GO:0003700">
    <property type="term" value="F:DNA-binding transcription factor activity"/>
    <property type="evidence" value="ECO:0007669"/>
    <property type="project" value="InterPro"/>
</dbReference>
<dbReference type="SUPFAM" id="SSF46785">
    <property type="entry name" value="Winged helix' DNA-binding domain"/>
    <property type="match status" value="1"/>
</dbReference>
<feature type="domain" description="HTH lysR-type" evidence="5">
    <location>
        <begin position="9"/>
        <end position="66"/>
    </location>
</feature>
<dbReference type="CDD" id="cd05466">
    <property type="entry name" value="PBP2_LTTR_substrate"/>
    <property type="match status" value="1"/>
</dbReference>
<evidence type="ECO:0000256" key="2">
    <source>
        <dbReference type="ARBA" id="ARBA00023015"/>
    </source>
</evidence>
<keyword evidence="7" id="KW-1185">Reference proteome</keyword>
<protein>
    <recommendedName>
        <fullName evidence="5">HTH lysR-type domain-containing protein</fullName>
    </recommendedName>
</protein>
<dbReference type="PANTHER" id="PTHR30537">
    <property type="entry name" value="HTH-TYPE TRANSCRIPTIONAL REGULATOR"/>
    <property type="match status" value="1"/>
</dbReference>
<dbReference type="GO" id="GO:0006351">
    <property type="term" value="P:DNA-templated transcription"/>
    <property type="evidence" value="ECO:0007669"/>
    <property type="project" value="TreeGrafter"/>
</dbReference>
<dbReference type="Gene3D" id="1.10.10.10">
    <property type="entry name" value="Winged helix-like DNA-binding domain superfamily/Winged helix DNA-binding domain"/>
    <property type="match status" value="1"/>
</dbReference>
<keyword evidence="2" id="KW-0805">Transcription regulation</keyword>
<keyword evidence="4" id="KW-0804">Transcription</keyword>
<proteinExistence type="inferred from homology"/>
<evidence type="ECO:0000313" key="7">
    <source>
        <dbReference type="Proteomes" id="UP000214610"/>
    </source>
</evidence>
<keyword evidence="3" id="KW-0238">DNA-binding</keyword>
<dbReference type="InterPro" id="IPR036388">
    <property type="entry name" value="WH-like_DNA-bd_sf"/>
</dbReference>
<dbReference type="Pfam" id="PF00126">
    <property type="entry name" value="HTH_1"/>
    <property type="match status" value="1"/>
</dbReference>
<evidence type="ECO:0000313" key="6">
    <source>
        <dbReference type="EMBL" id="OXE44555.1"/>
    </source>
</evidence>
<dbReference type="Gene3D" id="3.40.190.290">
    <property type="match status" value="1"/>
</dbReference>
<dbReference type="AlphaFoldDB" id="A0A227KD16"/>
<evidence type="ECO:0000256" key="1">
    <source>
        <dbReference type="ARBA" id="ARBA00009437"/>
    </source>
</evidence>
<dbReference type="InterPro" id="IPR000847">
    <property type="entry name" value="LysR_HTH_N"/>
</dbReference>
<dbReference type="InterPro" id="IPR036390">
    <property type="entry name" value="WH_DNA-bd_sf"/>
</dbReference>
<dbReference type="InterPro" id="IPR005119">
    <property type="entry name" value="LysR_subst-bd"/>
</dbReference>
<accession>A0A227KD16</accession>
<evidence type="ECO:0000256" key="3">
    <source>
        <dbReference type="ARBA" id="ARBA00023125"/>
    </source>
</evidence>
<evidence type="ECO:0000259" key="5">
    <source>
        <dbReference type="PROSITE" id="PS50931"/>
    </source>
</evidence>
<sequence>MGAEVNVKENLKVWQLLSEINKTGNLTDAAKSLDIPLSRASKLINQLEEELGYTILDRSKKPALLTWEVKKLMPYVQRLLCNWKFISSPEFIKGTGVRKNLEYSLTVSFPVNSDGTKFINSLTHICRTKYPNLQLQFTSDCGETGLLSGAADIAWFGYRPKHEELFWVPSGYQFTFPMASKKYKKRFGIPKNIEELKNHTILMRQMSNGSYYPILENGQHSIDLSSYSQVFLGDASVCKRMLIQGEGIAIDIGASFVDEELESEEVFPILTGWHRPPWPISIACRKENKNERIVQDIIEMIRDWYTRPGRDHWIYWYKRLQIPSENLPGIYLPFGWRKELNQ</sequence>
<comment type="caution">
    <text evidence="6">The sequence shown here is derived from an EMBL/GenBank/DDBJ whole genome shotgun (WGS) entry which is preliminary data.</text>
</comment>
<dbReference type="EMBL" id="NHMP01000010">
    <property type="protein sequence ID" value="OXE44555.1"/>
    <property type="molecule type" value="Genomic_DNA"/>
</dbReference>
<dbReference type="PANTHER" id="PTHR30537:SF21">
    <property type="entry name" value="HTH-TYPE TRANSCRIPTIONAL REGULATOR SINR-RELATED"/>
    <property type="match status" value="1"/>
</dbReference>
<dbReference type="Proteomes" id="UP000214610">
    <property type="component" value="Unassembled WGS sequence"/>
</dbReference>
<dbReference type="PROSITE" id="PS50931">
    <property type="entry name" value="HTH_LYSR"/>
    <property type="match status" value="1"/>
</dbReference>
<dbReference type="GO" id="GO:0043565">
    <property type="term" value="F:sequence-specific DNA binding"/>
    <property type="evidence" value="ECO:0007669"/>
    <property type="project" value="TreeGrafter"/>
</dbReference>
<dbReference type="SUPFAM" id="SSF53850">
    <property type="entry name" value="Periplasmic binding protein-like II"/>
    <property type="match status" value="1"/>
</dbReference>
<reference evidence="7" key="1">
    <citation type="submission" date="2017-05" db="EMBL/GenBank/DDBJ databases">
        <title>Improved OligoMM genomes.</title>
        <authorList>
            <person name="Garzetti D."/>
        </authorList>
    </citation>
    <scope>NUCLEOTIDE SEQUENCE [LARGE SCALE GENOMIC DNA]</scope>
    <source>
        <strain evidence="7">YL45</strain>
    </source>
</reference>
<organism evidence="6 7">
    <name type="scientific">Turicimonas muris</name>
    <dbReference type="NCBI Taxonomy" id="1796652"/>
    <lineage>
        <taxon>Bacteria</taxon>
        <taxon>Pseudomonadati</taxon>
        <taxon>Pseudomonadota</taxon>
        <taxon>Betaproteobacteria</taxon>
        <taxon>Burkholderiales</taxon>
        <taxon>Sutterellaceae</taxon>
        <taxon>Turicimonas</taxon>
    </lineage>
</organism>
<name>A0A227KD16_9BURK</name>
<dbReference type="Pfam" id="PF03466">
    <property type="entry name" value="LysR_substrate"/>
    <property type="match status" value="1"/>
</dbReference>
<comment type="similarity">
    <text evidence="1">Belongs to the LysR transcriptional regulatory family.</text>
</comment>